<accession>T0GIX6</accession>
<dbReference type="NCBIfam" id="NF047550">
    <property type="entry name" value="LIC_12071_fam"/>
    <property type="match status" value="1"/>
</dbReference>
<proteinExistence type="predicted"/>
<feature type="region of interest" description="Disordered" evidence="1">
    <location>
        <begin position="279"/>
        <end position="300"/>
    </location>
</feature>
<dbReference type="AlphaFoldDB" id="T0GIX6"/>
<dbReference type="EMBL" id="AHMO02000004">
    <property type="protein sequence ID" value="EQA46774.1"/>
    <property type="molecule type" value="Genomic_DNA"/>
</dbReference>
<evidence type="ECO:0000313" key="3">
    <source>
        <dbReference type="EMBL" id="EQA46774.1"/>
    </source>
</evidence>
<keyword evidence="4" id="KW-1185">Reference proteome</keyword>
<feature type="compositionally biased region" description="Low complexity" evidence="1">
    <location>
        <begin position="280"/>
        <end position="296"/>
    </location>
</feature>
<reference evidence="3" key="1">
    <citation type="submission" date="2013-05" db="EMBL/GenBank/DDBJ databases">
        <authorList>
            <person name="Harkins D.M."/>
            <person name="Durkin A.S."/>
            <person name="Brinkac L.M."/>
            <person name="Haft D.H."/>
            <person name="Selengut J.D."/>
            <person name="Sanka R."/>
            <person name="DePew J."/>
            <person name="Purushe J."/>
            <person name="Hartskeerl R.A."/>
            <person name="Ahmed A."/>
            <person name="van der Linden H."/>
            <person name="Goris M.G.A."/>
            <person name="Vinetz J.M."/>
            <person name="Sutton G.G."/>
            <person name="Nierman W.C."/>
            <person name="Fouts D.E."/>
        </authorList>
    </citation>
    <scope>NUCLEOTIDE SEQUENCE [LARGE SCALE GENOMIC DNA]</scope>
    <source>
        <strain evidence="3">5399</strain>
    </source>
</reference>
<dbReference type="OrthoDB" id="345313at2"/>
<evidence type="ECO:0000256" key="1">
    <source>
        <dbReference type="SAM" id="MobiDB-lite"/>
    </source>
</evidence>
<dbReference type="STRING" id="1049789.LEP1GSC050_0946"/>
<comment type="caution">
    <text evidence="3">The sequence shown here is derived from an EMBL/GenBank/DDBJ whole genome shotgun (WGS) entry which is preliminary data.</text>
</comment>
<organism evidence="3 4">
    <name type="scientific">Leptospira broomii serovar Hurstbridge str. 5399</name>
    <dbReference type="NCBI Taxonomy" id="1049789"/>
    <lineage>
        <taxon>Bacteria</taxon>
        <taxon>Pseudomonadati</taxon>
        <taxon>Spirochaetota</taxon>
        <taxon>Spirochaetia</taxon>
        <taxon>Leptospirales</taxon>
        <taxon>Leptospiraceae</taxon>
        <taxon>Leptospira</taxon>
    </lineage>
</organism>
<keyword evidence="2" id="KW-0812">Transmembrane</keyword>
<name>T0GIX6_9LEPT</name>
<gene>
    <name evidence="3" type="ORF">LEP1GSC050_0946</name>
</gene>
<keyword evidence="2" id="KW-1133">Transmembrane helix</keyword>
<dbReference type="Proteomes" id="UP000015454">
    <property type="component" value="Unassembled WGS sequence"/>
</dbReference>
<evidence type="ECO:0000256" key="2">
    <source>
        <dbReference type="SAM" id="Phobius"/>
    </source>
</evidence>
<protein>
    <submittedName>
        <fullName evidence="3">Uncharacterized protein</fullName>
    </submittedName>
</protein>
<keyword evidence="2" id="KW-0472">Membrane</keyword>
<dbReference type="RefSeq" id="WP_010569415.1">
    <property type="nucleotide sequence ID" value="NZ_AHMO02000004.1"/>
</dbReference>
<evidence type="ECO:0000313" key="4">
    <source>
        <dbReference type="Proteomes" id="UP000015454"/>
    </source>
</evidence>
<feature type="transmembrane region" description="Helical" evidence="2">
    <location>
        <begin position="220"/>
        <end position="237"/>
    </location>
</feature>
<feature type="transmembrane region" description="Helical" evidence="2">
    <location>
        <begin position="7"/>
        <end position="30"/>
    </location>
</feature>
<sequence>MQTFKHVLFFIFALIVCEGIAIGASAWSFLESSLASFDQLKISSDHRARDTISSLSKSTESKLEGEKLADLNFTFARLVKVTSEDKDGFRIKDISVVNDTGIVLASSNEDYVEDPIKKRKPEVKFLSPTFTIAHRLRKWQVGTPVLLGKRNVSSDEPVLKTVAPIFPEILEPDVLLSMGVYHPQKLERVASLFMTYERGNFGQFVHTQTDLFLWIAQNNAWIALICALVIGLVHLLIKSAGSGFAQANTSAVSSSARTSSSPPLWEKVDFAQTEGPVRWQAGSQPAASQQSSPTTPVAEVQRHVPAKTEVLEKPMPIPSAEIVSQRLDKPEILDAIYLG</sequence>